<accession>A0A0A9AVC2</accession>
<sequence length="60" mass="6320">MASRPPSRPQAAWICQRSAAGGASGSITNPRPSSPFSARPLAVEYIESAPRPWVARGSNL</sequence>
<organism evidence="1">
    <name type="scientific">Arundo donax</name>
    <name type="common">Giant reed</name>
    <name type="synonym">Donax arundinaceus</name>
    <dbReference type="NCBI Taxonomy" id="35708"/>
    <lineage>
        <taxon>Eukaryota</taxon>
        <taxon>Viridiplantae</taxon>
        <taxon>Streptophyta</taxon>
        <taxon>Embryophyta</taxon>
        <taxon>Tracheophyta</taxon>
        <taxon>Spermatophyta</taxon>
        <taxon>Magnoliopsida</taxon>
        <taxon>Liliopsida</taxon>
        <taxon>Poales</taxon>
        <taxon>Poaceae</taxon>
        <taxon>PACMAD clade</taxon>
        <taxon>Arundinoideae</taxon>
        <taxon>Arundineae</taxon>
        <taxon>Arundo</taxon>
    </lineage>
</organism>
<reference evidence="1" key="1">
    <citation type="submission" date="2014-09" db="EMBL/GenBank/DDBJ databases">
        <authorList>
            <person name="Magalhaes I.L.F."/>
            <person name="Oliveira U."/>
            <person name="Santos F.R."/>
            <person name="Vidigal T.H.D.A."/>
            <person name="Brescovit A.D."/>
            <person name="Santos A.J."/>
        </authorList>
    </citation>
    <scope>NUCLEOTIDE SEQUENCE</scope>
    <source>
        <tissue evidence="1">Shoot tissue taken approximately 20 cm above the soil surface</tissue>
    </source>
</reference>
<name>A0A0A9AVC2_ARUDO</name>
<reference evidence="1" key="2">
    <citation type="journal article" date="2015" name="Data Brief">
        <title>Shoot transcriptome of the giant reed, Arundo donax.</title>
        <authorList>
            <person name="Barrero R.A."/>
            <person name="Guerrero F.D."/>
            <person name="Moolhuijzen P."/>
            <person name="Goolsby J.A."/>
            <person name="Tidwell J."/>
            <person name="Bellgard S.E."/>
            <person name="Bellgard M.I."/>
        </authorList>
    </citation>
    <scope>NUCLEOTIDE SEQUENCE</scope>
    <source>
        <tissue evidence="1">Shoot tissue taken approximately 20 cm above the soil surface</tissue>
    </source>
</reference>
<evidence type="ECO:0000313" key="1">
    <source>
        <dbReference type="EMBL" id="JAD55669.1"/>
    </source>
</evidence>
<proteinExistence type="predicted"/>
<dbReference type="AlphaFoldDB" id="A0A0A9AVC2"/>
<protein>
    <submittedName>
        <fullName evidence="1">Uncharacterized protein</fullName>
    </submittedName>
</protein>
<dbReference type="EMBL" id="GBRH01242226">
    <property type="protein sequence ID" value="JAD55669.1"/>
    <property type="molecule type" value="Transcribed_RNA"/>
</dbReference>